<feature type="transmembrane region" description="Helical" evidence="4">
    <location>
        <begin position="322"/>
        <end position="342"/>
    </location>
</feature>
<dbReference type="eggNOG" id="COG2197">
    <property type="taxonomic scope" value="Bacteria"/>
</dbReference>
<dbReference type="Proteomes" id="UP000006034">
    <property type="component" value="Unassembled WGS sequence"/>
</dbReference>
<keyword evidence="4" id="KW-1133">Transmembrane helix</keyword>
<dbReference type="InterPro" id="IPR016032">
    <property type="entry name" value="Sig_transdc_resp-reg_C-effctor"/>
</dbReference>
<protein>
    <recommendedName>
        <fullName evidence="5">HTH luxR-type domain-containing protein</fullName>
    </recommendedName>
</protein>
<dbReference type="PROSITE" id="PS00622">
    <property type="entry name" value="HTH_LUXR_1"/>
    <property type="match status" value="1"/>
</dbReference>
<dbReference type="InterPro" id="IPR000792">
    <property type="entry name" value="Tscrpt_reg_LuxR_C"/>
</dbReference>
<dbReference type="EMBL" id="ADCP02000001">
    <property type="protein sequence ID" value="EFV43577.2"/>
    <property type="molecule type" value="Genomic_DNA"/>
</dbReference>
<keyword evidence="3" id="KW-0804">Transcription</keyword>
<gene>
    <name evidence="6" type="ORF">HMPREF0179_02593</name>
</gene>
<dbReference type="PRINTS" id="PR00038">
    <property type="entry name" value="HTHLUXR"/>
</dbReference>
<feature type="transmembrane region" description="Helical" evidence="4">
    <location>
        <begin position="42"/>
        <end position="64"/>
    </location>
</feature>
<evidence type="ECO:0000313" key="6">
    <source>
        <dbReference type="EMBL" id="EFV43577.2"/>
    </source>
</evidence>
<evidence type="ECO:0000256" key="4">
    <source>
        <dbReference type="SAM" id="Phobius"/>
    </source>
</evidence>
<feature type="transmembrane region" description="Helical" evidence="4">
    <location>
        <begin position="254"/>
        <end position="275"/>
    </location>
</feature>
<feature type="transmembrane region" description="Helical" evidence="4">
    <location>
        <begin position="348"/>
        <end position="372"/>
    </location>
</feature>
<dbReference type="InterPro" id="IPR036388">
    <property type="entry name" value="WH-like_DNA-bd_sf"/>
</dbReference>
<evidence type="ECO:0000256" key="1">
    <source>
        <dbReference type="ARBA" id="ARBA00023015"/>
    </source>
</evidence>
<dbReference type="GO" id="GO:0006355">
    <property type="term" value="P:regulation of DNA-templated transcription"/>
    <property type="evidence" value="ECO:0007669"/>
    <property type="project" value="InterPro"/>
</dbReference>
<dbReference type="HOGENOM" id="CLU_519416_0_0_7"/>
<proteinExistence type="predicted"/>
<reference evidence="6 7" key="2">
    <citation type="submission" date="2013-04" db="EMBL/GenBank/DDBJ databases">
        <title>The Genome Sequence of Bilophila wadsworthia 3_1_6.</title>
        <authorList>
            <consortium name="The Broad Institute Genomics Platform"/>
            <person name="Earl A."/>
            <person name="Ward D."/>
            <person name="Feldgarden M."/>
            <person name="Gevers D."/>
            <person name="Sibley C."/>
            <person name="Strauss J."/>
            <person name="Allen-Vercoe E."/>
            <person name="Walker B."/>
            <person name="Young S."/>
            <person name="Zeng Q."/>
            <person name="Gargeya S."/>
            <person name="Fitzgerald M."/>
            <person name="Haas B."/>
            <person name="Abouelleil A."/>
            <person name="Allen A.W."/>
            <person name="Alvarado L."/>
            <person name="Arachchi H.M."/>
            <person name="Berlin A.M."/>
            <person name="Chapman S.B."/>
            <person name="Gainer-Dewar J."/>
            <person name="Goldberg J."/>
            <person name="Griggs A."/>
            <person name="Gujja S."/>
            <person name="Hansen M."/>
            <person name="Howarth C."/>
            <person name="Imamovic A."/>
            <person name="Ireland A."/>
            <person name="Larimer J."/>
            <person name="McCowan C."/>
            <person name="Murphy C."/>
            <person name="Pearson M."/>
            <person name="Poon T.W."/>
            <person name="Priest M."/>
            <person name="Roberts A."/>
            <person name="Saif S."/>
            <person name="Shea T."/>
            <person name="Sisk P."/>
            <person name="Sykes S."/>
            <person name="Wortman J."/>
            <person name="Nusbaum C."/>
            <person name="Birren B."/>
        </authorList>
    </citation>
    <scope>NUCLEOTIDE SEQUENCE [LARGE SCALE GENOMIC DNA]</scope>
    <source>
        <strain evidence="6 7">3_1_6</strain>
    </source>
</reference>
<keyword evidence="2" id="KW-0238">DNA-binding</keyword>
<dbReference type="PANTHER" id="PTHR44688">
    <property type="entry name" value="DNA-BINDING TRANSCRIPTIONAL ACTIVATOR DEVR_DOSR"/>
    <property type="match status" value="1"/>
</dbReference>
<evidence type="ECO:0000256" key="2">
    <source>
        <dbReference type="ARBA" id="ARBA00023125"/>
    </source>
</evidence>
<keyword evidence="4" id="KW-0472">Membrane</keyword>
<dbReference type="Gene3D" id="1.10.10.10">
    <property type="entry name" value="Winged helix-like DNA-binding domain superfamily/Winged helix DNA-binding domain"/>
    <property type="match status" value="1"/>
</dbReference>
<dbReference type="OrthoDB" id="5654355at2"/>
<feature type="transmembrane region" description="Helical" evidence="4">
    <location>
        <begin position="295"/>
        <end position="315"/>
    </location>
</feature>
<dbReference type="STRING" id="563192.HMPREF0179_02593"/>
<feature type="domain" description="HTH luxR-type" evidence="5">
    <location>
        <begin position="461"/>
        <end position="524"/>
    </location>
</feature>
<dbReference type="PANTHER" id="PTHR44688:SF16">
    <property type="entry name" value="DNA-BINDING TRANSCRIPTIONAL ACTIVATOR DEVR_DOSR"/>
    <property type="match status" value="1"/>
</dbReference>
<name>E5Y8T5_BILW3</name>
<dbReference type="Pfam" id="PF00196">
    <property type="entry name" value="GerE"/>
    <property type="match status" value="1"/>
</dbReference>
<keyword evidence="4" id="KW-0812">Transmembrane</keyword>
<accession>E5Y8T5</accession>
<reference evidence="6 7" key="1">
    <citation type="submission" date="2010-10" db="EMBL/GenBank/DDBJ databases">
        <authorList>
            <consortium name="The Broad Institute Genome Sequencing Platform"/>
            <person name="Ward D."/>
            <person name="Earl A."/>
            <person name="Feldgarden M."/>
            <person name="Young S.K."/>
            <person name="Gargeya S."/>
            <person name="Zeng Q."/>
            <person name="Alvarado L."/>
            <person name="Berlin A."/>
            <person name="Bochicchio J."/>
            <person name="Chapman S.B."/>
            <person name="Chen Z."/>
            <person name="Freedman E."/>
            <person name="Gellesch M."/>
            <person name="Goldberg J."/>
            <person name="Griggs A."/>
            <person name="Gujja S."/>
            <person name="Heilman E."/>
            <person name="Heiman D."/>
            <person name="Howarth C."/>
            <person name="Mehta T."/>
            <person name="Neiman D."/>
            <person name="Pearson M."/>
            <person name="Roberts A."/>
            <person name="Saif S."/>
            <person name="Shea T."/>
            <person name="Shenoy N."/>
            <person name="Sisk P."/>
            <person name="Stolte C."/>
            <person name="Sykes S."/>
            <person name="White J."/>
            <person name="Yandava C."/>
            <person name="Allen-Vercoe E."/>
            <person name="Sibley C."/>
            <person name="Ambrose C.E."/>
            <person name="Strauss J."/>
            <person name="Daigneault M."/>
            <person name="Haas B."/>
            <person name="Nusbaum C."/>
            <person name="Birren B."/>
        </authorList>
    </citation>
    <scope>NUCLEOTIDE SEQUENCE [LARGE SCALE GENOMIC DNA]</scope>
    <source>
        <strain evidence="6 7">3_1_6</strain>
    </source>
</reference>
<feature type="transmembrane region" description="Helical" evidence="4">
    <location>
        <begin position="384"/>
        <end position="404"/>
    </location>
</feature>
<evidence type="ECO:0000313" key="7">
    <source>
        <dbReference type="Proteomes" id="UP000006034"/>
    </source>
</evidence>
<dbReference type="SMART" id="SM00421">
    <property type="entry name" value="HTH_LUXR"/>
    <property type="match status" value="1"/>
</dbReference>
<feature type="transmembrane region" description="Helical" evidence="4">
    <location>
        <begin position="102"/>
        <end position="124"/>
    </location>
</feature>
<feature type="transmembrane region" description="Helical" evidence="4">
    <location>
        <begin position="163"/>
        <end position="182"/>
    </location>
</feature>
<evidence type="ECO:0000256" key="3">
    <source>
        <dbReference type="ARBA" id="ARBA00023163"/>
    </source>
</evidence>
<evidence type="ECO:0000259" key="5">
    <source>
        <dbReference type="PROSITE" id="PS50043"/>
    </source>
</evidence>
<dbReference type="CDD" id="cd06170">
    <property type="entry name" value="LuxR_C_like"/>
    <property type="match status" value="1"/>
</dbReference>
<sequence length="524" mass="59195">MSCVQAFTAALGFAMSAGWDWLPSMHTLWLRDYIEAVSMPTPFGFFGTLSGSIFFKMIMLLALCPVMERLFHAFPLDRVAFRRKPFPNADYALLPPALRERIYLSTPLILSQLCAILLLLVLTFSLPPCLDGLMPWLLGTVSALFGLIWFVLVTLLPGVWSGISYGLAITFSILISLLLDTAPAESLARFRMLFPILAIPLIFFAMPPSDDIRRRIRRHHRQRLFSTRVKGVLLRGLLLRRLSYLDILSKQGSVYLVLCVFPIMYGVQILLDFSIGCPMVSFNLMLEPPLERHAFLIMSGEISGAFLASSLIAFFPSHSLLVPMLGLSLFGCGSLLTSVFPSQPLNSVAFYIMQLSSGCCAAFGLFVLHQFFQRSGFLFRTLSRALFLLTLFGSMGGYLLWKFADNIHNSYLSSHALFMHLLTIGAILGLFFVYLIRRPLRHLMVTTPRRSLEEAFVPIIQEDPFEQLTPREREVAELVQTGMKNLEISVKLNITETTLRVHLRRIYRKLGIQGRSNLRDFNSL</sequence>
<feature type="transmembrane region" description="Helical" evidence="4">
    <location>
        <begin position="136"/>
        <end position="156"/>
    </location>
</feature>
<feature type="transmembrane region" description="Helical" evidence="4">
    <location>
        <begin position="188"/>
        <end position="207"/>
    </location>
</feature>
<organism evidence="6 7">
    <name type="scientific">Bilophila wadsworthia (strain 3_1_6)</name>
    <dbReference type="NCBI Taxonomy" id="563192"/>
    <lineage>
        <taxon>Bacteria</taxon>
        <taxon>Pseudomonadati</taxon>
        <taxon>Thermodesulfobacteriota</taxon>
        <taxon>Desulfovibrionia</taxon>
        <taxon>Desulfovibrionales</taxon>
        <taxon>Desulfovibrionaceae</taxon>
        <taxon>Bilophila</taxon>
    </lineage>
</organism>
<keyword evidence="1" id="KW-0805">Transcription regulation</keyword>
<dbReference type="SUPFAM" id="SSF46894">
    <property type="entry name" value="C-terminal effector domain of the bipartite response regulators"/>
    <property type="match status" value="1"/>
</dbReference>
<comment type="caution">
    <text evidence="6">The sequence shown here is derived from an EMBL/GenBank/DDBJ whole genome shotgun (WGS) entry which is preliminary data.</text>
</comment>
<dbReference type="AlphaFoldDB" id="E5Y8T5"/>
<feature type="transmembrane region" description="Helical" evidence="4">
    <location>
        <begin position="416"/>
        <end position="436"/>
    </location>
</feature>
<dbReference type="GO" id="GO:0003677">
    <property type="term" value="F:DNA binding"/>
    <property type="evidence" value="ECO:0007669"/>
    <property type="project" value="UniProtKB-KW"/>
</dbReference>
<keyword evidence="7" id="KW-1185">Reference proteome</keyword>
<dbReference type="PROSITE" id="PS50043">
    <property type="entry name" value="HTH_LUXR_2"/>
    <property type="match status" value="1"/>
</dbReference>